<protein>
    <recommendedName>
        <fullName evidence="2">HECT-type E3 ubiquitin transferase</fullName>
        <ecNumber evidence="2">2.3.2.26</ecNumber>
    </recommendedName>
</protein>
<dbReference type="Gene3D" id="3.30.2160.10">
    <property type="entry name" value="Hect, E3 ligase catalytic domain"/>
    <property type="match status" value="1"/>
</dbReference>
<dbReference type="InterPro" id="IPR044611">
    <property type="entry name" value="E3A/B/C-like"/>
</dbReference>
<dbReference type="PANTHER" id="PTHR45700:SF2">
    <property type="entry name" value="UBIQUITIN-PROTEIN LIGASE E3C"/>
    <property type="match status" value="1"/>
</dbReference>
<dbReference type="SUPFAM" id="SSF56204">
    <property type="entry name" value="Hect, E3 ligase catalytic domain"/>
    <property type="match status" value="1"/>
</dbReference>
<dbReference type="InterPro" id="IPR035983">
    <property type="entry name" value="Hect_E3_ubiquitin_ligase"/>
</dbReference>
<name>A0A1I8IYF4_9PLAT</name>
<feature type="domain" description="HECT" evidence="7">
    <location>
        <begin position="600"/>
        <end position="799"/>
    </location>
</feature>
<evidence type="ECO:0000259" key="8">
    <source>
        <dbReference type="PROSITE" id="PS50835"/>
    </source>
</evidence>
<dbReference type="PROSITE" id="PS50835">
    <property type="entry name" value="IG_LIKE"/>
    <property type="match status" value="1"/>
</dbReference>
<keyword evidence="9" id="KW-1185">Reference proteome</keyword>
<reference evidence="10" key="1">
    <citation type="submission" date="2016-11" db="UniProtKB">
        <authorList>
            <consortium name="WormBaseParasite"/>
        </authorList>
    </citation>
    <scope>IDENTIFICATION</scope>
</reference>
<evidence type="ECO:0000256" key="6">
    <source>
        <dbReference type="SAM" id="MobiDB-lite"/>
    </source>
</evidence>
<dbReference type="GO" id="GO:0061630">
    <property type="term" value="F:ubiquitin protein ligase activity"/>
    <property type="evidence" value="ECO:0007669"/>
    <property type="project" value="UniProtKB-EC"/>
</dbReference>
<dbReference type="GO" id="GO:0000209">
    <property type="term" value="P:protein polyubiquitination"/>
    <property type="evidence" value="ECO:0007669"/>
    <property type="project" value="InterPro"/>
</dbReference>
<evidence type="ECO:0000256" key="2">
    <source>
        <dbReference type="ARBA" id="ARBA00012485"/>
    </source>
</evidence>
<evidence type="ECO:0000256" key="3">
    <source>
        <dbReference type="ARBA" id="ARBA00022679"/>
    </source>
</evidence>
<feature type="region of interest" description="Disordered" evidence="6">
    <location>
        <begin position="169"/>
        <end position="193"/>
    </location>
</feature>
<proteinExistence type="predicted"/>
<dbReference type="Pfam" id="PF00632">
    <property type="entry name" value="HECT"/>
    <property type="match status" value="1"/>
</dbReference>
<dbReference type="Proteomes" id="UP000095280">
    <property type="component" value="Unplaced"/>
</dbReference>
<evidence type="ECO:0000256" key="5">
    <source>
        <dbReference type="PROSITE-ProRule" id="PRU00104"/>
    </source>
</evidence>
<dbReference type="Gene3D" id="3.90.1750.10">
    <property type="entry name" value="Hect, E3 ligase catalytic domains"/>
    <property type="match status" value="1"/>
</dbReference>
<dbReference type="InterPro" id="IPR000569">
    <property type="entry name" value="HECT_dom"/>
</dbReference>
<dbReference type="PROSITE" id="PS50096">
    <property type="entry name" value="IQ"/>
    <property type="match status" value="1"/>
</dbReference>
<comment type="caution">
    <text evidence="5">Lacks conserved residue(s) required for the propagation of feature annotation.</text>
</comment>
<dbReference type="WBParaSite" id="maker-uti_cns_0019258-snap-gene-0.2-mRNA-1">
    <property type="protein sequence ID" value="maker-uti_cns_0019258-snap-gene-0.2-mRNA-1"/>
    <property type="gene ID" value="maker-uti_cns_0019258-snap-gene-0.2"/>
</dbReference>
<evidence type="ECO:0000313" key="10">
    <source>
        <dbReference type="WBParaSite" id="maker-uti_cns_0019258-snap-gene-0.2-mRNA-1"/>
    </source>
</evidence>
<comment type="catalytic activity">
    <reaction evidence="1">
        <text>S-ubiquitinyl-[E2 ubiquitin-conjugating enzyme]-L-cysteine + [acceptor protein]-L-lysine = [E2 ubiquitin-conjugating enzyme]-L-cysteine + N(6)-ubiquitinyl-[acceptor protein]-L-lysine.</text>
        <dbReference type="EC" id="2.3.2.26"/>
    </reaction>
</comment>
<evidence type="ECO:0000256" key="4">
    <source>
        <dbReference type="ARBA" id="ARBA00022786"/>
    </source>
</evidence>
<dbReference type="InterPro" id="IPR007110">
    <property type="entry name" value="Ig-like_dom"/>
</dbReference>
<dbReference type="GO" id="GO:0006511">
    <property type="term" value="P:ubiquitin-dependent protein catabolic process"/>
    <property type="evidence" value="ECO:0007669"/>
    <property type="project" value="TreeGrafter"/>
</dbReference>
<accession>A0A1I8IYF4</accession>
<sequence length="880" mass="95183">MEERWNQSLECSLRHGDLELEPGVSVSVMETWNHSLECSLRHGDLEPDSRISVMETWNHSLECSLRHGDLEPRTGVAVSVMDDLEDAWSVVSVMEIWNQSLECSLRHGDLELEPWRGFKSSKMQTRQGGQAATRIQAFYRGSQCRRVTHCLTRQRFDQLADELAAAARGEVGEEDDDESQGSPASVDKTDEAGEPRLSHAASLLIMVKCLNNFYLPHVDGNRMAQLCWLHRQLLPQAGGAISLANPDLDTFAMAKFVGNAIVWASSLSAESAESDTDQFAASIAVEGLAEAVLEDACQPVLQYLLTRACHLRLAEGVVRTAAAATTSDGVGDEVSRQRRPLRRLLLLLLTGRPPPPPPPRLPEATAWGPNLLRAIHLCRREAAELAPDRRAALRAGLRRLAPAPARAVAAIAAAAKTEAETETVDGVSSAGQPLLCPDLTLGMLTPADGPTRRSFLLGLWRASAEAAQTEDDEAPARLMSAFVQLFRPEPLTPADLTRISVDAVNRLTLLPSPETNRRLLQRLLLQLVSDNEHCRKHVAAVVAARSPGARADLASLMTFNLLTPFVERARKFRDGQRAAALKASSLSEEDSSCPARTLASALDPRHGMYTFSGPAGDRLLPTPSLSAAEEFAGDYRLHGRLLGAILSAGIAFDLAPAPFSPCFLRLVLTAATGEGEGESDGYWEASLEDLSEVDLEMHGRLSALSSASEEGGLPELLSSSATTFADPSGCGPPLRPDGDTEAVTPDTLAEFLRLACGRRVRQLLLATARHFAAGLTAVLPRPELLTNFSHWELVRLIQGQDLGAARDDTASKTSSRLTGTVESRMLQQAHQPLLELQPSGVLYSRAGAAVQLMCIVTNISLVDLDSLTWTFRGHLTPGPS</sequence>
<evidence type="ECO:0000313" key="9">
    <source>
        <dbReference type="Proteomes" id="UP000095280"/>
    </source>
</evidence>
<dbReference type="PANTHER" id="PTHR45700">
    <property type="entry name" value="UBIQUITIN-PROTEIN LIGASE E3C"/>
    <property type="match status" value="1"/>
</dbReference>
<organism evidence="9 10">
    <name type="scientific">Macrostomum lignano</name>
    <dbReference type="NCBI Taxonomy" id="282301"/>
    <lineage>
        <taxon>Eukaryota</taxon>
        <taxon>Metazoa</taxon>
        <taxon>Spiralia</taxon>
        <taxon>Lophotrochozoa</taxon>
        <taxon>Platyhelminthes</taxon>
        <taxon>Rhabditophora</taxon>
        <taxon>Macrostomorpha</taxon>
        <taxon>Macrostomida</taxon>
        <taxon>Macrostomidae</taxon>
        <taxon>Macrostomum</taxon>
    </lineage>
</organism>
<keyword evidence="4 5" id="KW-0833">Ubl conjugation pathway</keyword>
<dbReference type="EC" id="2.3.2.26" evidence="2"/>
<dbReference type="AlphaFoldDB" id="A0A1I8IYF4"/>
<keyword evidence="3" id="KW-0808">Transferase</keyword>
<feature type="domain" description="Ig-like" evidence="8">
    <location>
        <begin position="832"/>
        <end position="880"/>
    </location>
</feature>
<evidence type="ECO:0000256" key="1">
    <source>
        <dbReference type="ARBA" id="ARBA00000885"/>
    </source>
</evidence>
<dbReference type="PROSITE" id="PS50237">
    <property type="entry name" value="HECT"/>
    <property type="match status" value="1"/>
</dbReference>
<evidence type="ECO:0000259" key="7">
    <source>
        <dbReference type="PROSITE" id="PS50237"/>
    </source>
</evidence>